<name>A0ABQ0GG64_9PEZI</name>
<dbReference type="GeneID" id="98177715"/>
<protein>
    <submittedName>
        <fullName evidence="2">Uncharacterized protein</fullName>
    </submittedName>
</protein>
<evidence type="ECO:0000313" key="3">
    <source>
        <dbReference type="Proteomes" id="UP001628179"/>
    </source>
</evidence>
<organism evidence="2 3">
    <name type="scientific">Madurella fahalii</name>
    <dbReference type="NCBI Taxonomy" id="1157608"/>
    <lineage>
        <taxon>Eukaryota</taxon>
        <taxon>Fungi</taxon>
        <taxon>Dikarya</taxon>
        <taxon>Ascomycota</taxon>
        <taxon>Pezizomycotina</taxon>
        <taxon>Sordariomycetes</taxon>
        <taxon>Sordariomycetidae</taxon>
        <taxon>Sordariales</taxon>
        <taxon>Sordariales incertae sedis</taxon>
        <taxon>Madurella</taxon>
    </lineage>
</organism>
<evidence type="ECO:0000256" key="1">
    <source>
        <dbReference type="SAM" id="SignalP"/>
    </source>
</evidence>
<dbReference type="RefSeq" id="XP_070918493.1">
    <property type="nucleotide sequence ID" value="XM_071062392.1"/>
</dbReference>
<dbReference type="EMBL" id="BAAFSV010000003">
    <property type="protein sequence ID" value="GAB1316762.1"/>
    <property type="molecule type" value="Genomic_DNA"/>
</dbReference>
<accession>A0ABQ0GG64</accession>
<keyword evidence="1" id="KW-0732">Signal</keyword>
<keyword evidence="3" id="KW-1185">Reference proteome</keyword>
<sequence>MLFRSISAVVAAVVHSGIVTAVGDAGACKGALLDPRNGAPLTTITQTTTEVATVTVTLGAATTTQTVCVTEYTTPCATVATSTETPPASGSSSGITITLTHTHTRTITSTVTDGTLTITTTVTVPSGGDPISSGGVSTTPTGLPTGAGPSITSSTGSQITHTTTAYHSVSSGTSTVTTSTTGVVTVVNGAGKKVIALGSILSGAVAALALVVG</sequence>
<dbReference type="Proteomes" id="UP001628179">
    <property type="component" value="Unassembled WGS sequence"/>
</dbReference>
<proteinExistence type="predicted"/>
<feature type="chain" id="PRO_5047242233" evidence="1">
    <location>
        <begin position="22"/>
        <end position="213"/>
    </location>
</feature>
<feature type="signal peptide" evidence="1">
    <location>
        <begin position="1"/>
        <end position="21"/>
    </location>
</feature>
<gene>
    <name evidence="2" type="ORF">MFIFM68171_06972</name>
</gene>
<reference evidence="2 3" key="1">
    <citation type="submission" date="2024-09" db="EMBL/GenBank/DDBJ databases">
        <title>Itraconazole resistance in Madurella fahalii resulting from another homologue of gene encoding cytochrome P450 14-alpha sterol demethylase (CYP51).</title>
        <authorList>
            <person name="Yoshioka I."/>
            <person name="Fahal A.H."/>
            <person name="Kaneko S."/>
            <person name="Yaguchi T."/>
        </authorList>
    </citation>
    <scope>NUCLEOTIDE SEQUENCE [LARGE SCALE GENOMIC DNA]</scope>
    <source>
        <strain evidence="2 3">IFM 68171</strain>
    </source>
</reference>
<comment type="caution">
    <text evidence="2">The sequence shown here is derived from an EMBL/GenBank/DDBJ whole genome shotgun (WGS) entry which is preliminary data.</text>
</comment>
<evidence type="ECO:0000313" key="2">
    <source>
        <dbReference type="EMBL" id="GAB1316762.1"/>
    </source>
</evidence>